<protein>
    <recommendedName>
        <fullName evidence="3">NmrA-like domain-containing protein</fullName>
    </recommendedName>
</protein>
<reference evidence="4" key="1">
    <citation type="submission" date="2013-07" db="EMBL/GenBank/DDBJ databases">
        <title>The Genome Sequence of Cryptococcus bestiolae CBS10118.</title>
        <authorList>
            <consortium name="The Broad Institute Genome Sequencing Platform"/>
            <person name="Cuomo C."/>
            <person name="Litvintseva A."/>
            <person name="Chen Y."/>
            <person name="Heitman J."/>
            <person name="Sun S."/>
            <person name="Springer D."/>
            <person name="Dromer F."/>
            <person name="Young S.K."/>
            <person name="Zeng Q."/>
            <person name="Gargeya S."/>
            <person name="Fitzgerald M."/>
            <person name="Abouelleil A."/>
            <person name="Alvarado L."/>
            <person name="Berlin A.M."/>
            <person name="Chapman S.B."/>
            <person name="Dewar J."/>
            <person name="Goldberg J."/>
            <person name="Griggs A."/>
            <person name="Gujja S."/>
            <person name="Hansen M."/>
            <person name="Howarth C."/>
            <person name="Imamovic A."/>
            <person name="Larimer J."/>
            <person name="McCowan C."/>
            <person name="Murphy C."/>
            <person name="Pearson M."/>
            <person name="Priest M."/>
            <person name="Roberts A."/>
            <person name="Saif S."/>
            <person name="Shea T."/>
            <person name="Sykes S."/>
            <person name="Wortman J."/>
            <person name="Nusbaum C."/>
            <person name="Birren B."/>
        </authorList>
    </citation>
    <scope>NUCLEOTIDE SEQUENCE [LARGE SCALE GENOMIC DNA]</scope>
    <source>
        <strain evidence="4">CBS 10118</strain>
    </source>
</reference>
<evidence type="ECO:0000256" key="1">
    <source>
        <dbReference type="ARBA" id="ARBA00006328"/>
    </source>
</evidence>
<comment type="similarity">
    <text evidence="1">Belongs to the NmrA-type oxidoreductase family.</text>
</comment>
<sequence length="314" mass="35150">MSRSILVTGATGKQGGALIKHLISQSNTHTNKYTILAVTRNVNSTGAQKLQSLSKSIKLVQGDLDSPSDLFKAAAKVSPNNKIWGVFSVQTVSLRENDTNTSTEVKQGKGLIDEALKYNVEHFVYSSVDRGGEERSWNNPTPVPHFKTKHLIEEHLRDSTRGTNMGWTILRPVIFMENLVPGFGGKVFLTALRDTMGSKTMGWISTYDIGFFAAQAFIHSDSQRYNGRALSLAGEEFSWEEMNEKFKLATGKRVPTTFSFLGSALKVGVKEMGVMLDWFRDDGYKANVKELREINPDMLDLETWLKTRSEFVKR</sequence>
<organism evidence="4">
    <name type="scientific">Kwoniella bestiolae CBS 10118</name>
    <dbReference type="NCBI Taxonomy" id="1296100"/>
    <lineage>
        <taxon>Eukaryota</taxon>
        <taxon>Fungi</taxon>
        <taxon>Dikarya</taxon>
        <taxon>Basidiomycota</taxon>
        <taxon>Agaricomycotina</taxon>
        <taxon>Tremellomycetes</taxon>
        <taxon>Tremellales</taxon>
        <taxon>Cryptococcaceae</taxon>
        <taxon>Kwoniella</taxon>
    </lineage>
</organism>
<evidence type="ECO:0000259" key="3">
    <source>
        <dbReference type="Pfam" id="PF05368"/>
    </source>
</evidence>
<dbReference type="EMBL" id="KI894018">
    <property type="protein sequence ID" value="OCF28800.1"/>
    <property type="molecule type" value="Genomic_DNA"/>
</dbReference>
<dbReference type="Gene3D" id="3.90.25.10">
    <property type="entry name" value="UDP-galactose 4-epimerase, domain 1"/>
    <property type="match status" value="1"/>
</dbReference>
<dbReference type="AlphaFoldDB" id="A0A1B9GCQ3"/>
<dbReference type="Proteomes" id="UP000092730">
    <property type="component" value="Chromosome 1"/>
</dbReference>
<dbReference type="InterPro" id="IPR036291">
    <property type="entry name" value="NAD(P)-bd_dom_sf"/>
</dbReference>
<accession>A0A1B9GCQ3</accession>
<dbReference type="Pfam" id="PF05368">
    <property type="entry name" value="NmrA"/>
    <property type="match status" value="1"/>
</dbReference>
<evidence type="ECO:0000313" key="6">
    <source>
        <dbReference type="Proteomes" id="UP000092730"/>
    </source>
</evidence>
<dbReference type="PANTHER" id="PTHR42748:SF25">
    <property type="entry name" value="NMRA FAMILY PROTEIN"/>
    <property type="match status" value="1"/>
</dbReference>
<dbReference type="RefSeq" id="XP_019049870.1">
    <property type="nucleotide sequence ID" value="XM_019186992.1"/>
</dbReference>
<dbReference type="EMBL" id="CP144541">
    <property type="protein sequence ID" value="WVW79639.1"/>
    <property type="molecule type" value="Genomic_DNA"/>
</dbReference>
<dbReference type="CDD" id="cd05251">
    <property type="entry name" value="NmrA_like_SDR_a"/>
    <property type="match status" value="1"/>
</dbReference>
<dbReference type="VEuPathDB" id="FungiDB:I302_00289"/>
<dbReference type="SUPFAM" id="SSF51735">
    <property type="entry name" value="NAD(P)-binding Rossmann-fold domains"/>
    <property type="match status" value="1"/>
</dbReference>
<evidence type="ECO:0000256" key="2">
    <source>
        <dbReference type="ARBA" id="ARBA00022857"/>
    </source>
</evidence>
<dbReference type="InterPro" id="IPR051164">
    <property type="entry name" value="NmrA-like_oxidored"/>
</dbReference>
<proteinExistence type="inferred from homology"/>
<gene>
    <name evidence="4" type="ORF">I302_00289</name>
    <name evidence="5" type="ORF">I302_101608</name>
</gene>
<name>A0A1B9GCQ3_9TREE</name>
<dbReference type="GeneID" id="30204688"/>
<dbReference type="KEGG" id="kbi:30204688"/>
<dbReference type="InterPro" id="IPR008030">
    <property type="entry name" value="NmrA-like"/>
</dbReference>
<evidence type="ECO:0000313" key="5">
    <source>
        <dbReference type="EMBL" id="WVW79639.1"/>
    </source>
</evidence>
<dbReference type="PANTHER" id="PTHR42748">
    <property type="entry name" value="NITROGEN METABOLITE REPRESSION PROTEIN NMRA FAMILY MEMBER"/>
    <property type="match status" value="1"/>
</dbReference>
<keyword evidence="2" id="KW-0521">NADP</keyword>
<dbReference type="GO" id="GO:0005634">
    <property type="term" value="C:nucleus"/>
    <property type="evidence" value="ECO:0007669"/>
    <property type="project" value="TreeGrafter"/>
</dbReference>
<feature type="domain" description="NmrA-like" evidence="3">
    <location>
        <begin position="2"/>
        <end position="285"/>
    </location>
</feature>
<reference evidence="4" key="3">
    <citation type="submission" date="2014-01" db="EMBL/GenBank/DDBJ databases">
        <title>Evolution of pathogenesis and genome organization in the Tremellales.</title>
        <authorList>
            <person name="Cuomo C."/>
            <person name="Litvintseva A."/>
            <person name="Heitman J."/>
            <person name="Chen Y."/>
            <person name="Sun S."/>
            <person name="Springer D."/>
            <person name="Dromer F."/>
            <person name="Young S."/>
            <person name="Zeng Q."/>
            <person name="Chapman S."/>
            <person name="Gujja S."/>
            <person name="Saif S."/>
            <person name="Birren B."/>
        </authorList>
    </citation>
    <scope>NUCLEOTIDE SEQUENCE</scope>
    <source>
        <strain evidence="4">CBS 10118</strain>
    </source>
</reference>
<reference evidence="5" key="2">
    <citation type="submission" date="2013-07" db="EMBL/GenBank/DDBJ databases">
        <authorList>
            <consortium name="The Broad Institute Genome Sequencing Platform"/>
            <person name="Cuomo C."/>
            <person name="Litvintseva A."/>
            <person name="Chen Y."/>
            <person name="Heitman J."/>
            <person name="Sun S."/>
            <person name="Springer D."/>
            <person name="Dromer F."/>
            <person name="Young S.K."/>
            <person name="Zeng Q."/>
            <person name="Gargeya S."/>
            <person name="Fitzgerald M."/>
            <person name="Abouelleil A."/>
            <person name="Alvarado L."/>
            <person name="Berlin A.M."/>
            <person name="Chapman S.B."/>
            <person name="Dewar J."/>
            <person name="Goldberg J."/>
            <person name="Griggs A."/>
            <person name="Gujja S."/>
            <person name="Hansen M."/>
            <person name="Howarth C."/>
            <person name="Imamovic A."/>
            <person name="Larimer J."/>
            <person name="McCowan C."/>
            <person name="Murphy C."/>
            <person name="Pearson M."/>
            <person name="Priest M."/>
            <person name="Roberts A."/>
            <person name="Saif S."/>
            <person name="Shea T."/>
            <person name="Sykes S."/>
            <person name="Wortman J."/>
            <person name="Nusbaum C."/>
            <person name="Birren B."/>
        </authorList>
    </citation>
    <scope>NUCLEOTIDE SEQUENCE</scope>
    <source>
        <strain evidence="5">CBS 10118</strain>
    </source>
</reference>
<evidence type="ECO:0000313" key="4">
    <source>
        <dbReference type="EMBL" id="OCF28800.1"/>
    </source>
</evidence>
<keyword evidence="6" id="KW-1185">Reference proteome</keyword>
<reference evidence="5" key="4">
    <citation type="submission" date="2024-02" db="EMBL/GenBank/DDBJ databases">
        <title>Comparative genomics of Cryptococcus and Kwoniella reveals pathogenesis evolution and contrasting modes of karyotype evolution via chromosome fusion or intercentromeric recombination.</title>
        <authorList>
            <person name="Coelho M.A."/>
            <person name="David-Palma M."/>
            <person name="Shea T."/>
            <person name="Bowers K."/>
            <person name="McGinley-Smith S."/>
            <person name="Mohammad A.W."/>
            <person name="Gnirke A."/>
            <person name="Yurkov A.M."/>
            <person name="Nowrousian M."/>
            <person name="Sun S."/>
            <person name="Cuomo C.A."/>
            <person name="Heitman J."/>
        </authorList>
    </citation>
    <scope>NUCLEOTIDE SEQUENCE</scope>
    <source>
        <strain evidence="5">CBS 10118</strain>
    </source>
</reference>
<dbReference type="STRING" id="1296100.A0A1B9GCQ3"/>
<dbReference type="Gene3D" id="3.40.50.720">
    <property type="entry name" value="NAD(P)-binding Rossmann-like Domain"/>
    <property type="match status" value="1"/>
</dbReference>
<dbReference type="OrthoDB" id="9997102at2759"/>